<sequence>MSSAPARSVCSLRSSSESRAGSSRLQWDQGLASHGAPSGRNTAAVFNDHRQRSRLFNDEHPNISPGFTLLLSTYHAPHPIPPVLPVLDPRSSPIPQTSSPSSCHRSSRGRRLTRGRGKGLVCSAPSVLLLPTPPHLLTLTHTHTHRAQHQQSWQRNSSNNKPRKCNAQSSLPSCLPLHQGLCQP</sequence>
<dbReference type="EMBL" id="CM004471">
    <property type="protein sequence ID" value="OCT86972.1"/>
    <property type="molecule type" value="Genomic_DNA"/>
</dbReference>
<gene>
    <name evidence="2" type="ORF">XELAEV_18020662mg</name>
</gene>
<feature type="compositionally biased region" description="Low complexity" evidence="1">
    <location>
        <begin position="7"/>
        <end position="24"/>
    </location>
</feature>
<protein>
    <submittedName>
        <fullName evidence="2">Uncharacterized protein</fullName>
    </submittedName>
</protein>
<reference evidence="3" key="1">
    <citation type="journal article" date="2016" name="Nature">
        <title>Genome evolution in the allotetraploid frog Xenopus laevis.</title>
        <authorList>
            <person name="Session A.M."/>
            <person name="Uno Y."/>
            <person name="Kwon T."/>
            <person name="Chapman J.A."/>
            <person name="Toyoda A."/>
            <person name="Takahashi S."/>
            <person name="Fukui A."/>
            <person name="Hikosaka A."/>
            <person name="Suzuki A."/>
            <person name="Kondo M."/>
            <person name="van Heeringen S.J."/>
            <person name="Quigley I."/>
            <person name="Heinz S."/>
            <person name="Ogino H."/>
            <person name="Ochi H."/>
            <person name="Hellsten U."/>
            <person name="Lyons J.B."/>
            <person name="Simakov O."/>
            <person name="Putnam N."/>
            <person name="Stites J."/>
            <person name="Kuroki Y."/>
            <person name="Tanaka T."/>
            <person name="Michiue T."/>
            <person name="Watanabe M."/>
            <person name="Bogdanovic O."/>
            <person name="Lister R."/>
            <person name="Georgiou G."/>
            <person name="Paranjpe S.S."/>
            <person name="van Kruijsbergen I."/>
            <person name="Shu S."/>
            <person name="Carlson J."/>
            <person name="Kinoshita T."/>
            <person name="Ohta Y."/>
            <person name="Mawaribuchi S."/>
            <person name="Jenkins J."/>
            <person name="Grimwood J."/>
            <person name="Schmutz J."/>
            <person name="Mitros T."/>
            <person name="Mozaffari S.V."/>
            <person name="Suzuki Y."/>
            <person name="Haramoto Y."/>
            <person name="Yamamoto T.S."/>
            <person name="Takagi C."/>
            <person name="Heald R."/>
            <person name="Miller K."/>
            <person name="Haudenschild C."/>
            <person name="Kitzman J."/>
            <person name="Nakayama T."/>
            <person name="Izutsu Y."/>
            <person name="Robert J."/>
            <person name="Fortriede J."/>
            <person name="Burns K."/>
            <person name="Lotay V."/>
            <person name="Karimi K."/>
            <person name="Yasuoka Y."/>
            <person name="Dichmann D.S."/>
            <person name="Flajnik M.F."/>
            <person name="Houston D.W."/>
            <person name="Shendure J."/>
            <person name="DuPasquier L."/>
            <person name="Vize P.D."/>
            <person name="Zorn A.M."/>
            <person name="Ito M."/>
            <person name="Marcotte E.M."/>
            <person name="Wallingford J.B."/>
            <person name="Ito Y."/>
            <person name="Asashima M."/>
            <person name="Ueno N."/>
            <person name="Matsuda Y."/>
            <person name="Veenstra G.J."/>
            <person name="Fujiyama A."/>
            <person name="Harland R.M."/>
            <person name="Taira M."/>
            <person name="Rokhsar D.S."/>
        </authorList>
    </citation>
    <scope>NUCLEOTIDE SEQUENCE [LARGE SCALE GENOMIC DNA]</scope>
    <source>
        <strain evidence="3">J</strain>
    </source>
</reference>
<organism evidence="2 3">
    <name type="scientific">Xenopus laevis</name>
    <name type="common">African clawed frog</name>
    <dbReference type="NCBI Taxonomy" id="8355"/>
    <lineage>
        <taxon>Eukaryota</taxon>
        <taxon>Metazoa</taxon>
        <taxon>Chordata</taxon>
        <taxon>Craniata</taxon>
        <taxon>Vertebrata</taxon>
        <taxon>Euteleostomi</taxon>
        <taxon>Amphibia</taxon>
        <taxon>Batrachia</taxon>
        <taxon>Anura</taxon>
        <taxon>Pipoidea</taxon>
        <taxon>Pipidae</taxon>
        <taxon>Xenopodinae</taxon>
        <taxon>Xenopus</taxon>
        <taxon>Xenopus</taxon>
    </lineage>
</organism>
<name>A0A974HQN3_XENLA</name>
<evidence type="ECO:0000313" key="3">
    <source>
        <dbReference type="Proteomes" id="UP000694892"/>
    </source>
</evidence>
<dbReference type="Proteomes" id="UP000694892">
    <property type="component" value="Chromosome 3S"/>
</dbReference>
<dbReference type="AlphaFoldDB" id="A0A974HQN3"/>
<feature type="region of interest" description="Disordered" evidence="1">
    <location>
        <begin position="142"/>
        <end position="170"/>
    </location>
</feature>
<feature type="compositionally biased region" description="Polar residues" evidence="1">
    <location>
        <begin position="149"/>
        <end position="170"/>
    </location>
</feature>
<feature type="compositionally biased region" description="Basic residues" evidence="1">
    <location>
        <begin position="105"/>
        <end position="117"/>
    </location>
</feature>
<accession>A0A974HQN3</accession>
<proteinExistence type="predicted"/>
<evidence type="ECO:0000313" key="2">
    <source>
        <dbReference type="EMBL" id="OCT86972.1"/>
    </source>
</evidence>
<feature type="compositionally biased region" description="Low complexity" evidence="1">
    <location>
        <begin position="89"/>
        <end position="104"/>
    </location>
</feature>
<feature type="region of interest" description="Disordered" evidence="1">
    <location>
        <begin position="82"/>
        <end position="117"/>
    </location>
</feature>
<evidence type="ECO:0000256" key="1">
    <source>
        <dbReference type="SAM" id="MobiDB-lite"/>
    </source>
</evidence>
<feature type="region of interest" description="Disordered" evidence="1">
    <location>
        <begin position="1"/>
        <end position="42"/>
    </location>
</feature>